<sequence>MLAETRNPRLFAERITKHFRTHPGWITPFVETTRSLDNCSAVYPEITSENLIGATSVIRWFLHYPGFFNGRAEFGKGEIDFRHRSSVTDFIVNRSMMSSQLPRAFYFPSDPYYTEEVAERVLDCCHMIRKRKYKPHVHSSGSVLLDGKTHAEIWQIFKRSERFISYDDYTAYSKLAACFGCESVVVPSPNTTPEQWRPSIEDRYGVAYGTSPNQLEWTRKTQRQTAEAFQQAELDSIDSVRRCLAEAIEFFNESHHNRKPTAKR</sequence>
<dbReference type="PATRIC" id="fig|993517.3.peg.6452"/>
<dbReference type="AlphaFoldDB" id="K5DZ68"/>
<reference evidence="1 2" key="1">
    <citation type="journal article" date="2013" name="Mar. Genomics">
        <title>Expression of sulfatases in Rhodopirellula baltica and the diversity of sulfatases in the genus Rhodopirellula.</title>
        <authorList>
            <person name="Wegner C.E."/>
            <person name="Richter-Heitmann T."/>
            <person name="Klindworth A."/>
            <person name="Klockow C."/>
            <person name="Richter M."/>
            <person name="Achstetter T."/>
            <person name="Glockner F.O."/>
            <person name="Harder J."/>
        </authorList>
    </citation>
    <scope>NUCLEOTIDE SEQUENCE [LARGE SCALE GENOMIC DNA]</scope>
    <source>
        <strain evidence="1 2">SH28</strain>
    </source>
</reference>
<protein>
    <submittedName>
        <fullName evidence="1">WavQ protein</fullName>
    </submittedName>
</protein>
<gene>
    <name evidence="1" type="ORF">RBSH_05958</name>
</gene>
<evidence type="ECO:0000313" key="1">
    <source>
        <dbReference type="EMBL" id="EKJ98735.1"/>
    </source>
</evidence>
<evidence type="ECO:0000313" key="2">
    <source>
        <dbReference type="Proteomes" id="UP000007993"/>
    </source>
</evidence>
<proteinExistence type="predicted"/>
<dbReference type="Proteomes" id="UP000007993">
    <property type="component" value="Unassembled WGS sequence"/>
</dbReference>
<name>K5DZ68_RHOBT</name>
<organism evidence="1 2">
    <name type="scientific">Rhodopirellula baltica SH28</name>
    <dbReference type="NCBI Taxonomy" id="993517"/>
    <lineage>
        <taxon>Bacteria</taxon>
        <taxon>Pseudomonadati</taxon>
        <taxon>Planctomycetota</taxon>
        <taxon>Planctomycetia</taxon>
        <taxon>Pirellulales</taxon>
        <taxon>Pirellulaceae</taxon>
        <taxon>Rhodopirellula</taxon>
    </lineage>
</organism>
<dbReference type="EMBL" id="AMCW01000170">
    <property type="protein sequence ID" value="EKJ98735.1"/>
    <property type="molecule type" value="Genomic_DNA"/>
</dbReference>
<accession>K5DZ68</accession>
<comment type="caution">
    <text evidence="1">The sequence shown here is derived from an EMBL/GenBank/DDBJ whole genome shotgun (WGS) entry which is preliminary data.</text>
</comment>